<evidence type="ECO:0000313" key="4">
    <source>
        <dbReference type="Proteomes" id="UP000236544"/>
    </source>
</evidence>
<sequence>MPLRMSPVQDSLRCLSSKSTQSSDEEDGTERMGGADELDIPQLNSSMTPWRKRDVGKESVCRQDSTLVSPAASASAKCGNDFVDGPLSLASPVNSRPHTRSSLFSEGYTSSVPTLSASSNNEVEQLQRQLTACKLRLRALAEVIKELNYDRETHHFNEGSNLSLNAKLVDTLPPCNKCAELSKGLVELRQSLETKDKELSSIKNDYSTVLDDVNSYLEHSDVIASNIDEILLVLSEKLDISAEEKEVLSKARTISNNFVDVKINALGSTIRKFLDTLSTAQPPEQFDKSLMSLPDNSQGNLSQMDTRLESAIESMHEEYHAFLRSLQDRMDQSGDTERLLGDKLKKQQLLIEKLAKLFHERSITGITADMLSMGMHAFEGTKNTGYMENSPQEVAAPNDETVEYKHQLEIQSSRMKELEEEIAHLEQKNEELGKGNAERNRILGTGVLCEEKELEWVAKVEHLTSEVSKSNTESQRLEKIITELRRELSVAQEESEKTILDLEKTLKRAVRNSGLYMGENREMQQHIKEIESQLSSAMRHNSQLEESINEVTEDRSGLENELQKLRSHLILHLNKIFDVFDKILQRHSIDQAKKKLKNLEALSSNNHHKAIHAKLESLYVFIESAINSIVEEHAKLLLKEKRRSSQINVKDTEEGYGSQLHIELLERRWVAERERRKLDADAAEYRISQLEDENRALRLRLRDRFGNNQ</sequence>
<evidence type="ECO:0000256" key="2">
    <source>
        <dbReference type="SAM" id="MobiDB-lite"/>
    </source>
</evidence>
<reference evidence="4" key="1">
    <citation type="submission" date="2015-10" db="EMBL/GenBank/DDBJ databases">
        <authorList>
            <person name="Devillers H."/>
        </authorList>
    </citation>
    <scope>NUCLEOTIDE SEQUENCE [LARGE SCALE GENOMIC DNA]</scope>
</reference>
<keyword evidence="4" id="KW-1185">Reference proteome</keyword>
<gene>
    <name evidence="3" type="ORF">LAQU0_S01e15852g</name>
</gene>
<name>A0A0P1KN68_9SACH</name>
<proteinExistence type="predicted"/>
<organism evidence="3 4">
    <name type="scientific">Lachancea quebecensis</name>
    <dbReference type="NCBI Taxonomy" id="1654605"/>
    <lineage>
        <taxon>Eukaryota</taxon>
        <taxon>Fungi</taxon>
        <taxon>Dikarya</taxon>
        <taxon>Ascomycota</taxon>
        <taxon>Saccharomycotina</taxon>
        <taxon>Saccharomycetes</taxon>
        <taxon>Saccharomycetales</taxon>
        <taxon>Saccharomycetaceae</taxon>
        <taxon>Lachancea</taxon>
    </lineage>
</organism>
<protein>
    <submittedName>
        <fullName evidence="3">LAQU0S01e15852g1_1</fullName>
    </submittedName>
</protein>
<evidence type="ECO:0000313" key="3">
    <source>
        <dbReference type="EMBL" id="CUS20842.1"/>
    </source>
</evidence>
<dbReference type="AlphaFoldDB" id="A0A0P1KN68"/>
<dbReference type="Proteomes" id="UP000236544">
    <property type="component" value="Unassembled WGS sequence"/>
</dbReference>
<feature type="compositionally biased region" description="Basic and acidic residues" evidence="2">
    <location>
        <begin position="51"/>
        <end position="61"/>
    </location>
</feature>
<feature type="coiled-coil region" evidence="1">
    <location>
        <begin position="673"/>
        <end position="700"/>
    </location>
</feature>
<feature type="coiled-coil region" evidence="1">
    <location>
        <begin position="467"/>
        <end position="568"/>
    </location>
</feature>
<feature type="region of interest" description="Disordered" evidence="2">
    <location>
        <begin position="89"/>
        <end position="120"/>
    </location>
</feature>
<feature type="region of interest" description="Disordered" evidence="2">
    <location>
        <begin position="1"/>
        <end position="62"/>
    </location>
</feature>
<keyword evidence="1" id="KW-0175">Coiled coil</keyword>
<accession>A0A0P1KN68</accession>
<feature type="coiled-coil region" evidence="1">
    <location>
        <begin position="401"/>
        <end position="435"/>
    </location>
</feature>
<feature type="compositionally biased region" description="Polar residues" evidence="2">
    <location>
        <begin position="91"/>
        <end position="120"/>
    </location>
</feature>
<dbReference type="EMBL" id="LN890560">
    <property type="protein sequence ID" value="CUS20842.1"/>
    <property type="molecule type" value="Genomic_DNA"/>
</dbReference>
<evidence type="ECO:0000256" key="1">
    <source>
        <dbReference type="SAM" id="Coils"/>
    </source>
</evidence>
<dbReference type="OrthoDB" id="4052563at2759"/>